<dbReference type="InterPro" id="IPR029052">
    <property type="entry name" value="Metallo-depent_PP-like"/>
</dbReference>
<protein>
    <recommendedName>
        <fullName evidence="2">Phosphoesterase</fullName>
        <ecNumber evidence="2">3.1.4.-</ecNumber>
    </recommendedName>
</protein>
<dbReference type="GO" id="GO:0016787">
    <property type="term" value="F:hydrolase activity"/>
    <property type="evidence" value="ECO:0007669"/>
    <property type="project" value="UniProtKB-UniRule"/>
</dbReference>
<reference evidence="4 5" key="1">
    <citation type="submission" date="2017-05" db="EMBL/GenBank/DDBJ databases">
        <title>Vagococcus spp. assemblies.</title>
        <authorList>
            <person name="Gulvik C.A."/>
        </authorList>
    </citation>
    <scope>NUCLEOTIDE SEQUENCE [LARGE SCALE GENOMIC DNA]</scope>
    <source>
        <strain evidence="4 5">CCUG 51432</strain>
    </source>
</reference>
<comment type="similarity">
    <text evidence="1 2">Belongs to the metallophosphoesterase superfamily. YfcE family.</text>
</comment>
<accession>A0A430AX85</accession>
<evidence type="ECO:0000313" key="4">
    <source>
        <dbReference type="EMBL" id="RSU12663.1"/>
    </source>
</evidence>
<dbReference type="GO" id="GO:0046872">
    <property type="term" value="F:metal ion binding"/>
    <property type="evidence" value="ECO:0007669"/>
    <property type="project" value="UniProtKB-KW"/>
</dbReference>
<dbReference type="EC" id="3.1.4.-" evidence="2"/>
<evidence type="ECO:0000256" key="1">
    <source>
        <dbReference type="ARBA" id="ARBA00008950"/>
    </source>
</evidence>
<comment type="caution">
    <text evidence="4">The sequence shown here is derived from an EMBL/GenBank/DDBJ whole genome shotgun (WGS) entry which is preliminary data.</text>
</comment>
<dbReference type="Pfam" id="PF12850">
    <property type="entry name" value="Metallophos_2"/>
    <property type="match status" value="1"/>
</dbReference>
<dbReference type="Gene3D" id="3.60.21.10">
    <property type="match status" value="1"/>
</dbReference>
<keyword evidence="5" id="KW-1185">Reference proteome</keyword>
<name>A0A430AX85_9ENTE</name>
<evidence type="ECO:0000313" key="5">
    <source>
        <dbReference type="Proteomes" id="UP000287605"/>
    </source>
</evidence>
<keyword evidence="2" id="KW-0479">Metal-binding</keyword>
<dbReference type="InterPro" id="IPR024654">
    <property type="entry name" value="Calcineurin-like_PHP_lpxH"/>
</dbReference>
<comment type="cofactor">
    <cofactor evidence="2">
        <name>a divalent metal cation</name>
        <dbReference type="ChEBI" id="CHEBI:60240"/>
    </cofactor>
</comment>
<dbReference type="OrthoDB" id="9800565at2"/>
<dbReference type="NCBIfam" id="TIGR00040">
    <property type="entry name" value="yfcE"/>
    <property type="match status" value="1"/>
</dbReference>
<dbReference type="EMBL" id="NGKA01000007">
    <property type="protein sequence ID" value="RSU12663.1"/>
    <property type="molecule type" value="Genomic_DNA"/>
</dbReference>
<evidence type="ECO:0000259" key="3">
    <source>
        <dbReference type="Pfam" id="PF12850"/>
    </source>
</evidence>
<dbReference type="Proteomes" id="UP000287605">
    <property type="component" value="Unassembled WGS sequence"/>
</dbReference>
<sequence>MKYLVVSDNHGDYFVLKELADKYRGKVDEMFHCGDSELSPTDPIWNDFHVVTGNCDYDSRFSNSQTLSNGLDKIYMTHGHRSSVRFGLQHLFYEAEESGANIALYGHTHQLFAELVENILIVNPGSISQPRGRFRVKTYAIIESTPEKYIVSYFNEQHQPLPELTQEFKR</sequence>
<dbReference type="CDD" id="cd00841">
    <property type="entry name" value="MPP_YfcE"/>
    <property type="match status" value="1"/>
</dbReference>
<gene>
    <name evidence="4" type="ORF">CBF29_05915</name>
</gene>
<dbReference type="RefSeq" id="WP_126808419.1">
    <property type="nucleotide sequence ID" value="NZ_NGKA01000007.1"/>
</dbReference>
<proteinExistence type="inferred from homology"/>
<organism evidence="4 5">
    <name type="scientific">Vagococcus elongatus</name>
    <dbReference type="NCBI Taxonomy" id="180344"/>
    <lineage>
        <taxon>Bacteria</taxon>
        <taxon>Bacillati</taxon>
        <taxon>Bacillota</taxon>
        <taxon>Bacilli</taxon>
        <taxon>Lactobacillales</taxon>
        <taxon>Enterococcaceae</taxon>
        <taxon>Vagococcus</taxon>
    </lineage>
</organism>
<dbReference type="InterPro" id="IPR041802">
    <property type="entry name" value="MPP_YfcE"/>
</dbReference>
<dbReference type="PANTHER" id="PTHR11124">
    <property type="entry name" value="VACUOLAR SORTING PROTEIN VPS29"/>
    <property type="match status" value="1"/>
</dbReference>
<dbReference type="AlphaFoldDB" id="A0A430AX85"/>
<feature type="domain" description="Calcineurin-like phosphoesterase" evidence="3">
    <location>
        <begin position="1"/>
        <end position="143"/>
    </location>
</feature>
<dbReference type="SUPFAM" id="SSF56300">
    <property type="entry name" value="Metallo-dependent phosphatases"/>
    <property type="match status" value="1"/>
</dbReference>
<evidence type="ECO:0000256" key="2">
    <source>
        <dbReference type="RuleBase" id="RU362039"/>
    </source>
</evidence>
<dbReference type="InterPro" id="IPR000979">
    <property type="entry name" value="Phosphodiesterase_MJ0936/Vps29"/>
</dbReference>